<proteinExistence type="predicted"/>
<reference evidence="1" key="1">
    <citation type="submission" date="2018-11" db="EMBL/GenBank/DDBJ databases">
        <authorList>
            <person name="Grassa J C."/>
        </authorList>
    </citation>
    <scope>NUCLEOTIDE SEQUENCE [LARGE SCALE GENOMIC DNA]</scope>
</reference>
<dbReference type="EMBL" id="UZAU01000575">
    <property type="status" value="NOT_ANNOTATED_CDS"/>
    <property type="molecule type" value="Genomic_DNA"/>
</dbReference>
<sequence length="90" mass="9197">MGVCRVGPKGKLKTSNGTIVAASFANMAGTQEEAPIALDAAASSEVKDDTQEKEKATVADPEAVTITDPASVDSFSHQVVTTATSNSEDV</sequence>
<dbReference type="Proteomes" id="UP000596661">
    <property type="component" value="Chromosome 6"/>
</dbReference>
<evidence type="ECO:0000313" key="2">
    <source>
        <dbReference type="Proteomes" id="UP000596661"/>
    </source>
</evidence>
<evidence type="ECO:0000313" key="1">
    <source>
        <dbReference type="EnsemblPlants" id="cds.evm.model.06.640"/>
    </source>
</evidence>
<dbReference type="EnsemblPlants" id="evm.model.06.640">
    <property type="protein sequence ID" value="cds.evm.model.06.640"/>
    <property type="gene ID" value="evm.TU.06.640"/>
</dbReference>
<protein>
    <submittedName>
        <fullName evidence="1">Uncharacterized protein</fullName>
    </submittedName>
</protein>
<accession>A0A803PZ79</accession>
<reference evidence="1" key="2">
    <citation type="submission" date="2021-03" db="UniProtKB">
        <authorList>
            <consortium name="EnsemblPlants"/>
        </authorList>
    </citation>
    <scope>IDENTIFICATION</scope>
</reference>
<dbReference type="Gramene" id="evm.model.06.640">
    <property type="protein sequence ID" value="cds.evm.model.06.640"/>
    <property type="gene ID" value="evm.TU.06.640"/>
</dbReference>
<dbReference type="AlphaFoldDB" id="A0A803PZ79"/>
<keyword evidence="2" id="KW-1185">Reference proteome</keyword>
<organism evidence="1 2">
    <name type="scientific">Cannabis sativa</name>
    <name type="common">Hemp</name>
    <name type="synonym">Marijuana</name>
    <dbReference type="NCBI Taxonomy" id="3483"/>
    <lineage>
        <taxon>Eukaryota</taxon>
        <taxon>Viridiplantae</taxon>
        <taxon>Streptophyta</taxon>
        <taxon>Embryophyta</taxon>
        <taxon>Tracheophyta</taxon>
        <taxon>Spermatophyta</taxon>
        <taxon>Magnoliopsida</taxon>
        <taxon>eudicotyledons</taxon>
        <taxon>Gunneridae</taxon>
        <taxon>Pentapetalae</taxon>
        <taxon>rosids</taxon>
        <taxon>fabids</taxon>
        <taxon>Rosales</taxon>
        <taxon>Cannabaceae</taxon>
        <taxon>Cannabis</taxon>
    </lineage>
</organism>
<name>A0A803PZ79_CANSA</name>